<reference evidence="12 13" key="1">
    <citation type="submission" date="2019-03" db="EMBL/GenBank/DDBJ databases">
        <title>Genomic analyses of the natural microbiome of Caenorhabditis elegans.</title>
        <authorList>
            <person name="Samuel B."/>
        </authorList>
    </citation>
    <scope>NUCLEOTIDE SEQUENCE [LARGE SCALE GENOMIC DNA]</scope>
    <source>
        <strain evidence="12 13">JUb18</strain>
    </source>
</reference>
<dbReference type="GO" id="GO:0008270">
    <property type="term" value="F:zinc ion binding"/>
    <property type="evidence" value="ECO:0007669"/>
    <property type="project" value="TreeGrafter"/>
</dbReference>
<keyword evidence="5 11" id="KW-0479">Metal-binding</keyword>
<keyword evidence="13" id="KW-1185">Reference proteome</keyword>
<evidence type="ECO:0000256" key="3">
    <source>
        <dbReference type="ARBA" id="ARBA00022490"/>
    </source>
</evidence>
<comment type="similarity">
    <text evidence="2">Belongs to the Fur family.</text>
</comment>
<accession>A0A4V3CYV0</accession>
<dbReference type="InterPro" id="IPR036390">
    <property type="entry name" value="WH_DNA-bd_sf"/>
</dbReference>
<dbReference type="PANTHER" id="PTHR33202">
    <property type="entry name" value="ZINC UPTAKE REGULATION PROTEIN"/>
    <property type="match status" value="1"/>
</dbReference>
<dbReference type="InterPro" id="IPR036388">
    <property type="entry name" value="WH-like_DNA-bd_sf"/>
</dbReference>
<dbReference type="Pfam" id="PF01475">
    <property type="entry name" value="FUR"/>
    <property type="match status" value="1"/>
</dbReference>
<evidence type="ECO:0000256" key="1">
    <source>
        <dbReference type="ARBA" id="ARBA00004496"/>
    </source>
</evidence>
<keyword evidence="10" id="KW-0804">Transcription</keyword>
<dbReference type="Gene3D" id="3.30.1490.190">
    <property type="match status" value="1"/>
</dbReference>
<organism evidence="12 13">
    <name type="scientific">Leucobacter luti</name>
    <dbReference type="NCBI Taxonomy" id="340320"/>
    <lineage>
        <taxon>Bacteria</taxon>
        <taxon>Bacillati</taxon>
        <taxon>Actinomycetota</taxon>
        <taxon>Actinomycetes</taxon>
        <taxon>Micrococcales</taxon>
        <taxon>Microbacteriaceae</taxon>
        <taxon>Leucobacter</taxon>
    </lineage>
</organism>
<comment type="cofactor">
    <cofactor evidence="11">
        <name>Zn(2+)</name>
        <dbReference type="ChEBI" id="CHEBI:29105"/>
    </cofactor>
    <text evidence="11">Binds 1 zinc ion per subunit.</text>
</comment>
<evidence type="ECO:0000256" key="8">
    <source>
        <dbReference type="ARBA" id="ARBA00023015"/>
    </source>
</evidence>
<dbReference type="PANTHER" id="PTHR33202:SF18">
    <property type="entry name" value="TRANSCRIPTIONAL REGULATOR FURA"/>
    <property type="match status" value="1"/>
</dbReference>
<dbReference type="InterPro" id="IPR043135">
    <property type="entry name" value="Fur_C"/>
</dbReference>
<dbReference type="EMBL" id="SNYA01000001">
    <property type="protein sequence ID" value="TDP95578.1"/>
    <property type="molecule type" value="Genomic_DNA"/>
</dbReference>
<evidence type="ECO:0000313" key="12">
    <source>
        <dbReference type="EMBL" id="TDP95578.1"/>
    </source>
</evidence>
<dbReference type="Proteomes" id="UP000295601">
    <property type="component" value="Unassembled WGS sequence"/>
</dbReference>
<dbReference type="RefSeq" id="WP_243735959.1">
    <property type="nucleotide sequence ID" value="NZ_CP080492.1"/>
</dbReference>
<keyword evidence="3" id="KW-0963">Cytoplasm</keyword>
<gene>
    <name evidence="12" type="ORF">EDF62_0267</name>
</gene>
<evidence type="ECO:0000256" key="9">
    <source>
        <dbReference type="ARBA" id="ARBA00023125"/>
    </source>
</evidence>
<dbReference type="SUPFAM" id="SSF46785">
    <property type="entry name" value="Winged helix' DNA-binding domain"/>
    <property type="match status" value="1"/>
</dbReference>
<keyword evidence="7" id="KW-0408">Iron</keyword>
<feature type="binding site" evidence="11">
    <location>
        <position position="100"/>
    </location>
    <ligand>
        <name>Zn(2+)</name>
        <dbReference type="ChEBI" id="CHEBI:29105"/>
    </ligand>
</feature>
<dbReference type="AlphaFoldDB" id="A0A4V3CYV0"/>
<evidence type="ECO:0000313" key="13">
    <source>
        <dbReference type="Proteomes" id="UP000295601"/>
    </source>
</evidence>
<proteinExistence type="inferred from homology"/>
<comment type="caution">
    <text evidence="12">The sequence shown here is derived from an EMBL/GenBank/DDBJ whole genome shotgun (WGS) entry which is preliminary data.</text>
</comment>
<evidence type="ECO:0000256" key="7">
    <source>
        <dbReference type="ARBA" id="ARBA00023004"/>
    </source>
</evidence>
<evidence type="ECO:0000256" key="5">
    <source>
        <dbReference type="ARBA" id="ARBA00022723"/>
    </source>
</evidence>
<dbReference type="GO" id="GO:0005737">
    <property type="term" value="C:cytoplasm"/>
    <property type="evidence" value="ECO:0007669"/>
    <property type="project" value="UniProtKB-SubCell"/>
</dbReference>
<evidence type="ECO:0000256" key="6">
    <source>
        <dbReference type="ARBA" id="ARBA00022833"/>
    </source>
</evidence>
<evidence type="ECO:0000256" key="10">
    <source>
        <dbReference type="ARBA" id="ARBA00023163"/>
    </source>
</evidence>
<dbReference type="GO" id="GO:0000976">
    <property type="term" value="F:transcription cis-regulatory region binding"/>
    <property type="evidence" value="ECO:0007669"/>
    <property type="project" value="TreeGrafter"/>
</dbReference>
<evidence type="ECO:0000256" key="11">
    <source>
        <dbReference type="PIRSR" id="PIRSR602481-1"/>
    </source>
</evidence>
<keyword evidence="6 11" id="KW-0862">Zinc</keyword>
<feature type="binding site" evidence="11">
    <location>
        <position position="137"/>
    </location>
    <ligand>
        <name>Zn(2+)</name>
        <dbReference type="ChEBI" id="CHEBI:29105"/>
    </ligand>
</feature>
<comment type="subcellular location">
    <subcellularLocation>
        <location evidence="1">Cytoplasm</location>
    </subcellularLocation>
</comment>
<dbReference type="Gene3D" id="1.10.10.10">
    <property type="entry name" value="Winged helix-like DNA-binding domain superfamily/Winged helix DNA-binding domain"/>
    <property type="match status" value="1"/>
</dbReference>
<protein>
    <submittedName>
        <fullName evidence="12">Fur family ferric uptake transcriptional regulator</fullName>
    </submittedName>
</protein>
<dbReference type="InterPro" id="IPR002481">
    <property type="entry name" value="FUR"/>
</dbReference>
<name>A0A4V3CYV0_9MICO</name>
<dbReference type="GO" id="GO:0045892">
    <property type="term" value="P:negative regulation of DNA-templated transcription"/>
    <property type="evidence" value="ECO:0007669"/>
    <property type="project" value="TreeGrafter"/>
</dbReference>
<feature type="binding site" evidence="11">
    <location>
        <position position="97"/>
    </location>
    <ligand>
        <name>Zn(2+)</name>
        <dbReference type="ChEBI" id="CHEBI:29105"/>
    </ligand>
</feature>
<feature type="binding site" evidence="11">
    <location>
        <position position="140"/>
    </location>
    <ligand>
        <name>Zn(2+)</name>
        <dbReference type="ChEBI" id="CHEBI:29105"/>
    </ligand>
</feature>
<dbReference type="GO" id="GO:0003700">
    <property type="term" value="F:DNA-binding transcription factor activity"/>
    <property type="evidence" value="ECO:0007669"/>
    <property type="project" value="InterPro"/>
</dbReference>
<evidence type="ECO:0000256" key="4">
    <source>
        <dbReference type="ARBA" id="ARBA00022491"/>
    </source>
</evidence>
<dbReference type="GO" id="GO:1900376">
    <property type="term" value="P:regulation of secondary metabolite biosynthetic process"/>
    <property type="evidence" value="ECO:0007669"/>
    <property type="project" value="TreeGrafter"/>
</dbReference>
<sequence length="146" mass="15408">MTPRQPIPATTARLSAAGLRSTATRRAALDLLAEGGHLEVSEVYERLLTELPGTSLQAVYGVLGALTDAGLARRIAHDGGPARYEARVGDNHHHLVCRECGRMEDVACVVGAAPCLIPENTHGFTIDAADVTFIGLCQDCAEHAPV</sequence>
<keyword evidence="9" id="KW-0238">DNA-binding</keyword>
<keyword evidence="4" id="KW-0678">Repressor</keyword>
<dbReference type="CDD" id="cd07153">
    <property type="entry name" value="Fur_like"/>
    <property type="match status" value="1"/>
</dbReference>
<keyword evidence="8" id="KW-0805">Transcription regulation</keyword>
<evidence type="ECO:0000256" key="2">
    <source>
        <dbReference type="ARBA" id="ARBA00007957"/>
    </source>
</evidence>